<dbReference type="Proteomes" id="UP001497516">
    <property type="component" value="Chromosome 6"/>
</dbReference>
<accession>A0AAV2FC29</accession>
<name>A0AAV2FC29_9ROSI</name>
<keyword evidence="2" id="KW-1185">Reference proteome</keyword>
<proteinExistence type="predicted"/>
<sequence length="98" mass="11117">MLNLPAVVCLQQNDADKLALVSCHRLHTTAPAPSQPPTCVAGHIRRVWPSRFPCHPVADRARKKNEEEGSCCLEKERDEIRLHFQNERGERQESYADG</sequence>
<gene>
    <name evidence="1" type="ORF">LTRI10_LOCUS36197</name>
</gene>
<reference evidence="1 2" key="1">
    <citation type="submission" date="2024-04" db="EMBL/GenBank/DDBJ databases">
        <authorList>
            <person name="Fracassetti M."/>
        </authorList>
    </citation>
    <scope>NUCLEOTIDE SEQUENCE [LARGE SCALE GENOMIC DNA]</scope>
</reference>
<protein>
    <submittedName>
        <fullName evidence="1">Uncharacterized protein</fullName>
    </submittedName>
</protein>
<evidence type="ECO:0000313" key="1">
    <source>
        <dbReference type="EMBL" id="CAL1395793.1"/>
    </source>
</evidence>
<dbReference type="EMBL" id="OZ034819">
    <property type="protein sequence ID" value="CAL1395793.1"/>
    <property type="molecule type" value="Genomic_DNA"/>
</dbReference>
<evidence type="ECO:0000313" key="2">
    <source>
        <dbReference type="Proteomes" id="UP001497516"/>
    </source>
</evidence>
<dbReference type="AlphaFoldDB" id="A0AAV2FC29"/>
<organism evidence="1 2">
    <name type="scientific">Linum trigynum</name>
    <dbReference type="NCBI Taxonomy" id="586398"/>
    <lineage>
        <taxon>Eukaryota</taxon>
        <taxon>Viridiplantae</taxon>
        <taxon>Streptophyta</taxon>
        <taxon>Embryophyta</taxon>
        <taxon>Tracheophyta</taxon>
        <taxon>Spermatophyta</taxon>
        <taxon>Magnoliopsida</taxon>
        <taxon>eudicotyledons</taxon>
        <taxon>Gunneridae</taxon>
        <taxon>Pentapetalae</taxon>
        <taxon>rosids</taxon>
        <taxon>fabids</taxon>
        <taxon>Malpighiales</taxon>
        <taxon>Linaceae</taxon>
        <taxon>Linum</taxon>
    </lineage>
</organism>